<organism evidence="5 6">
    <name type="scientific">Candidatus Curtissbacteria bacterium RIFCSPLOWO2_01_FULL_41_18</name>
    <dbReference type="NCBI Taxonomy" id="1797727"/>
    <lineage>
        <taxon>Bacteria</taxon>
        <taxon>Candidatus Curtissiibacteriota</taxon>
    </lineage>
</organism>
<dbReference type="STRING" id="1797727.A3B51_00610"/>
<evidence type="ECO:0000259" key="4">
    <source>
        <dbReference type="Pfam" id="PF00535"/>
    </source>
</evidence>
<dbReference type="PANTHER" id="PTHR43685">
    <property type="entry name" value="GLYCOSYLTRANSFERASE"/>
    <property type="match status" value="1"/>
</dbReference>
<gene>
    <name evidence="5" type="ORF">A3B51_00610</name>
</gene>
<dbReference type="Proteomes" id="UP000176780">
    <property type="component" value="Unassembled WGS sequence"/>
</dbReference>
<dbReference type="Gene3D" id="3.90.550.10">
    <property type="entry name" value="Spore Coat Polysaccharide Biosynthesis Protein SpsA, Chain A"/>
    <property type="match status" value="1"/>
</dbReference>
<accession>A0A1F5HI70</accession>
<protein>
    <recommendedName>
        <fullName evidence="4">Glycosyltransferase 2-like domain-containing protein</fullName>
    </recommendedName>
</protein>
<dbReference type="SUPFAM" id="SSF53448">
    <property type="entry name" value="Nucleotide-diphospho-sugar transferases"/>
    <property type="match status" value="1"/>
</dbReference>
<evidence type="ECO:0000256" key="3">
    <source>
        <dbReference type="ARBA" id="ARBA00022679"/>
    </source>
</evidence>
<comment type="similarity">
    <text evidence="1">Belongs to the glycosyltransferase 2 family.</text>
</comment>
<dbReference type="PANTHER" id="PTHR43685:SF5">
    <property type="entry name" value="GLYCOSYLTRANSFERASE EPSE-RELATED"/>
    <property type="match status" value="1"/>
</dbReference>
<keyword evidence="3" id="KW-0808">Transferase</keyword>
<dbReference type="Pfam" id="PF00535">
    <property type="entry name" value="Glycos_transf_2"/>
    <property type="match status" value="1"/>
</dbReference>
<sequence>MTINPKISVIMSVYNGMPLGPQSASWRTRTASSAYSQKSSAYLKQAVESILYQTYKNFEFIILDDASTDNSWQYLKSLKDKRIKLLKNKKNLGLAKSLNRTIGKASGDYIARMDTDDISLPERFEQQLHFMIKNPSIDLCGTWADLINESGQIIGEKKYPTKDKDIKKALNWYSAIIHPTFMARKKVYRKLKGYNPKFDLAEDYEFLLRAKREYKMANIPQKLLLWRLWNKRRSRKEMEKMDRVDLRIKMEAFKRGDFGPLYTVTLIKKLLMTYLLPMPIKLKLAKMFKFA</sequence>
<keyword evidence="2" id="KW-0328">Glycosyltransferase</keyword>
<proteinExistence type="inferred from homology"/>
<dbReference type="GO" id="GO:0016757">
    <property type="term" value="F:glycosyltransferase activity"/>
    <property type="evidence" value="ECO:0007669"/>
    <property type="project" value="UniProtKB-KW"/>
</dbReference>
<comment type="caution">
    <text evidence="5">The sequence shown here is derived from an EMBL/GenBank/DDBJ whole genome shotgun (WGS) entry which is preliminary data.</text>
</comment>
<dbReference type="EMBL" id="MFBQ01000045">
    <property type="protein sequence ID" value="OGE03725.1"/>
    <property type="molecule type" value="Genomic_DNA"/>
</dbReference>
<evidence type="ECO:0000313" key="6">
    <source>
        <dbReference type="Proteomes" id="UP000176780"/>
    </source>
</evidence>
<name>A0A1F5HI70_9BACT</name>
<dbReference type="InterPro" id="IPR050834">
    <property type="entry name" value="Glycosyltransf_2"/>
</dbReference>
<evidence type="ECO:0000313" key="5">
    <source>
        <dbReference type="EMBL" id="OGE03725.1"/>
    </source>
</evidence>
<feature type="domain" description="Glycosyltransferase 2-like" evidence="4">
    <location>
        <begin position="40"/>
        <end position="190"/>
    </location>
</feature>
<evidence type="ECO:0000256" key="2">
    <source>
        <dbReference type="ARBA" id="ARBA00022676"/>
    </source>
</evidence>
<reference evidence="5 6" key="1">
    <citation type="journal article" date="2016" name="Nat. Commun.">
        <title>Thousands of microbial genomes shed light on interconnected biogeochemical processes in an aquifer system.</title>
        <authorList>
            <person name="Anantharaman K."/>
            <person name="Brown C.T."/>
            <person name="Hug L.A."/>
            <person name="Sharon I."/>
            <person name="Castelle C.J."/>
            <person name="Probst A.J."/>
            <person name="Thomas B.C."/>
            <person name="Singh A."/>
            <person name="Wilkins M.J."/>
            <person name="Karaoz U."/>
            <person name="Brodie E.L."/>
            <person name="Williams K.H."/>
            <person name="Hubbard S.S."/>
            <person name="Banfield J.F."/>
        </authorList>
    </citation>
    <scope>NUCLEOTIDE SEQUENCE [LARGE SCALE GENOMIC DNA]</scope>
</reference>
<dbReference type="AlphaFoldDB" id="A0A1F5HI70"/>
<dbReference type="InterPro" id="IPR029044">
    <property type="entry name" value="Nucleotide-diphossugar_trans"/>
</dbReference>
<evidence type="ECO:0000256" key="1">
    <source>
        <dbReference type="ARBA" id="ARBA00006739"/>
    </source>
</evidence>
<dbReference type="InterPro" id="IPR001173">
    <property type="entry name" value="Glyco_trans_2-like"/>
</dbReference>